<dbReference type="Pfam" id="PF14828">
    <property type="entry name" value="Amnionless"/>
    <property type="match status" value="2"/>
</dbReference>
<dbReference type="Gene3D" id="1.20.1280.50">
    <property type="match status" value="1"/>
</dbReference>
<dbReference type="InterPro" id="IPR036322">
    <property type="entry name" value="WD40_repeat_dom_sf"/>
</dbReference>
<evidence type="ECO:0000256" key="12">
    <source>
        <dbReference type="SAM" id="Phobius"/>
    </source>
</evidence>
<evidence type="ECO:0000256" key="10">
    <source>
        <dbReference type="PROSITE-ProRule" id="PRU00221"/>
    </source>
</evidence>
<dbReference type="GO" id="GO:0016324">
    <property type="term" value="C:apical plasma membrane"/>
    <property type="evidence" value="ECO:0007669"/>
    <property type="project" value="TreeGrafter"/>
</dbReference>
<evidence type="ECO:0000256" key="6">
    <source>
        <dbReference type="ARBA" id="ARBA00022729"/>
    </source>
</evidence>
<evidence type="ECO:0000256" key="4">
    <source>
        <dbReference type="ARBA" id="ARBA00022475"/>
    </source>
</evidence>
<dbReference type="GO" id="GO:0030139">
    <property type="term" value="C:endocytic vesicle"/>
    <property type="evidence" value="ECO:0007669"/>
    <property type="project" value="TreeGrafter"/>
</dbReference>
<dbReference type="Pfam" id="PF12937">
    <property type="entry name" value="F-box-like"/>
    <property type="match status" value="1"/>
</dbReference>
<evidence type="ECO:0000256" key="2">
    <source>
        <dbReference type="ARBA" id="ARBA00021200"/>
    </source>
</evidence>
<dbReference type="Proteomes" id="UP001186944">
    <property type="component" value="Unassembled WGS sequence"/>
</dbReference>
<dbReference type="PROSITE" id="PS50082">
    <property type="entry name" value="WD_REPEATS_2"/>
    <property type="match status" value="1"/>
</dbReference>
<keyword evidence="15" id="KW-1185">Reference proteome</keyword>
<proteinExistence type="predicted"/>
<evidence type="ECO:0000256" key="5">
    <source>
        <dbReference type="ARBA" id="ARBA00022692"/>
    </source>
</evidence>
<feature type="repeat" description="WD" evidence="10">
    <location>
        <begin position="239"/>
        <end position="280"/>
    </location>
</feature>
<dbReference type="SUPFAM" id="SSF50978">
    <property type="entry name" value="WD40 repeat-like"/>
    <property type="match status" value="1"/>
</dbReference>
<sequence length="1700" mass="192009">MSNNDTASTCVTSEPADFKDWLTSLTESFKSLTPGQKTDTLKALLDQCGSEQLCYLTQVYLPTVCQVDFIALLPREVAVKVLKYLDGEILEDICLVSKSWYNLIKSSADLWLHQNWKEGGVRWKGSHIESVDAHKMWRQQRQLRMQFCDEKLMKRVNFCPGDDMTYRVKCMHYRYPLIATCSEDRRVYLWDTQKDKHIKVIEAHTVCQVKFDNQFVYTASYDNTAASWDIHTGRLHCRYIGHFNGVLSIDACRERKLVITGSADSTIKLWHLDNGQLLDSFSRFHSGWIKNVRILSCETLRITENREEIDSIQLLSVLSADAKGKIVIWTVTVITDRDGDMSIQNFKKAFEFPHCINQPLVMSRNQICISRNASKSAKNDSALSFYKVETDFKINSVKVKLEREVTIPDFIQKNGMLIGVGRRFAVFHVVDDRSFNMGSFICVYDIETEDLFSTIQVPHESSKLVDRGTLGKSLGQLSKASIGLLTGIVGHDTMTSFLDDKNIESIKKNEIDSCKAQIQSRCLSFCKDIIETLLFLYRDIAFSENSDSKQKREKMKALPQEKVCNWCIQRKRERQQVSKLVTDSPIASDKITSKDVDFSFYWMQVFSKEGWSNFSCGDILCRPQEMFISNKVRLQLHANSIEDDLEVFMREVTSNEEDQFTSGMPSEDVDEVMAMFEVVGQMVVSQTRVVSFSLDVGYGENLASVCCKYFFKGQWSNTIQMTKMTDVLYTTEVQAIERVVIFSSFHERTEEISPKGSRVSLSDIDVQYPVKCVTKSTNIKHKVYPVHRLREQQYKETYPDAFDGISISESLSLLEYSPSVTFKKEVTLTFSMKVKSTDRVGLYEITKHGLKEKTTEPIVNKNSVSFRVLDPKRMVCVASDPQKMEDIEIFPRSHEDLIGVQDLIGTQDFIGAQVAVSKPSLATSTTLSSKPTSAMKSAQTPALVHKPNTGAVRDKIPMHGSKLSFKDRLKMFLGLSSHCCFILSYRKHNNSEKPVELRLDCIESLNSHIEDRLSSLKMRDYILFRPIIDPDEAILEKGSKIRLDIDGNLELVGKTDVEVTFKYLLESPMNFRVKVRSRNPKDVDSLAFMHFRKADGKQFMCCIVDTCQILGKPYLKVPSLVTDSSKIQALAIEEKNLYAVYDHLAFGTEDYAEFLKFLNIFQPKNMKRSPAQNKELLRTRFLSKRENDGATDAVYKRWVPNANFANPANWNAGRPPCGNDRVVLHEESAAVYVQTNTTIKELTLPMNGEVVFGANSILAFTDTPDHSASCSHYDGVVEFNVTYPRDWFDPRNWCQTSSETGSCQSVSVLDSERVPCSSDDVVFPRENSYFAYTTSTFQTFLNTDSGNRMFPVPPVGGRSTVTVQRRPCNDPTGCACENDQTEILNRICKIQTPHCSKAQCLTVLKPIGSCCDLCGAVMVMEYGAGFRMSNLRDGLHRNVLDKSDDYKDMNYIVSKTHTGEIQIVLSDVNGKNAAAAGQAMYKEIQNDISSGGFKYSIKKVTIETSEGGGSKGPTAGKQVSPSESMPGGEIAGIIIALIVVLVIILVAAFFIYRRKTRQNPDDLGFKVFDKISFKKPNFRKPRVEVPPSFGFRYGNAETVGPSTQGFDNPMYGNNPLEQEKPMEIEMMPTASPFEEEEQPSFDSSRGFDNPLYDISPQQESLFADPTSVPSKDTGHVEIDSTLPKTDDNQPATVTVSQIIQ</sequence>
<evidence type="ECO:0000256" key="1">
    <source>
        <dbReference type="ARBA" id="ARBA00004251"/>
    </source>
</evidence>
<dbReference type="InterPro" id="IPR001810">
    <property type="entry name" value="F-box_dom"/>
</dbReference>
<keyword evidence="6" id="KW-0732">Signal</keyword>
<organism evidence="14 15">
    <name type="scientific">Pinctada imbricata</name>
    <name type="common">Atlantic pearl-oyster</name>
    <name type="synonym">Pinctada martensii</name>
    <dbReference type="NCBI Taxonomy" id="66713"/>
    <lineage>
        <taxon>Eukaryota</taxon>
        <taxon>Metazoa</taxon>
        <taxon>Spiralia</taxon>
        <taxon>Lophotrochozoa</taxon>
        <taxon>Mollusca</taxon>
        <taxon>Bivalvia</taxon>
        <taxon>Autobranchia</taxon>
        <taxon>Pteriomorphia</taxon>
        <taxon>Pterioida</taxon>
        <taxon>Pterioidea</taxon>
        <taxon>Pteriidae</taxon>
        <taxon>Pinctada</taxon>
    </lineage>
</organism>
<dbReference type="InterPro" id="IPR036047">
    <property type="entry name" value="F-box-like_dom_sf"/>
</dbReference>
<gene>
    <name evidence="14" type="ORF">FSP39_016612</name>
</gene>
<feature type="region of interest" description="Disordered" evidence="11">
    <location>
        <begin position="1632"/>
        <end position="1700"/>
    </location>
</feature>
<dbReference type="PANTHER" id="PTHR14995">
    <property type="entry name" value="AMNIONLESS"/>
    <property type="match status" value="1"/>
</dbReference>
<keyword evidence="8 12" id="KW-1133">Transmembrane helix</keyword>
<dbReference type="InterPro" id="IPR001680">
    <property type="entry name" value="WD40_rpt"/>
</dbReference>
<keyword evidence="10" id="KW-0853">WD repeat</keyword>
<dbReference type="GO" id="GO:0015031">
    <property type="term" value="P:protein transport"/>
    <property type="evidence" value="ECO:0007669"/>
    <property type="project" value="UniProtKB-KW"/>
</dbReference>
<reference evidence="14" key="1">
    <citation type="submission" date="2019-08" db="EMBL/GenBank/DDBJ databases">
        <title>The improved chromosome-level genome for the pearl oyster Pinctada fucata martensii using PacBio sequencing and Hi-C.</title>
        <authorList>
            <person name="Zheng Z."/>
        </authorList>
    </citation>
    <scope>NUCLEOTIDE SEQUENCE</scope>
    <source>
        <strain evidence="14">ZZ-2019</strain>
        <tissue evidence="14">Adductor muscle</tissue>
    </source>
</reference>
<evidence type="ECO:0000256" key="8">
    <source>
        <dbReference type="ARBA" id="ARBA00022989"/>
    </source>
</evidence>
<dbReference type="PANTHER" id="PTHR14995:SF2">
    <property type="entry name" value="PROTEIN AMNIONLESS"/>
    <property type="match status" value="1"/>
</dbReference>
<evidence type="ECO:0000256" key="11">
    <source>
        <dbReference type="SAM" id="MobiDB-lite"/>
    </source>
</evidence>
<evidence type="ECO:0000313" key="14">
    <source>
        <dbReference type="EMBL" id="KAK3093510.1"/>
    </source>
</evidence>
<dbReference type="PROSITE" id="PS50294">
    <property type="entry name" value="WD_REPEATS_REGION"/>
    <property type="match status" value="1"/>
</dbReference>
<dbReference type="InterPro" id="IPR015943">
    <property type="entry name" value="WD40/YVTN_repeat-like_dom_sf"/>
</dbReference>
<accession>A0AA88YBZ5</accession>
<evidence type="ECO:0000256" key="9">
    <source>
        <dbReference type="ARBA" id="ARBA00023136"/>
    </source>
</evidence>
<feature type="domain" description="F-box" evidence="13">
    <location>
        <begin position="67"/>
        <end position="114"/>
    </location>
</feature>
<protein>
    <recommendedName>
        <fullName evidence="2">Protein amnionless</fullName>
    </recommendedName>
</protein>
<dbReference type="Pfam" id="PF00400">
    <property type="entry name" value="WD40"/>
    <property type="match status" value="2"/>
</dbReference>
<evidence type="ECO:0000256" key="3">
    <source>
        <dbReference type="ARBA" id="ARBA00022448"/>
    </source>
</evidence>
<keyword evidence="5 12" id="KW-0812">Transmembrane</keyword>
<evidence type="ECO:0000313" key="15">
    <source>
        <dbReference type="Proteomes" id="UP001186944"/>
    </source>
</evidence>
<evidence type="ECO:0000256" key="7">
    <source>
        <dbReference type="ARBA" id="ARBA00022927"/>
    </source>
</evidence>
<dbReference type="Gene3D" id="2.130.10.10">
    <property type="entry name" value="YVTN repeat-like/Quinoprotein amine dehydrogenase"/>
    <property type="match status" value="1"/>
</dbReference>
<dbReference type="GO" id="GO:0006898">
    <property type="term" value="P:receptor-mediated endocytosis"/>
    <property type="evidence" value="ECO:0007669"/>
    <property type="project" value="TreeGrafter"/>
</dbReference>
<keyword evidence="3" id="KW-0813">Transport</keyword>
<keyword evidence="4" id="KW-1003">Cell membrane</keyword>
<keyword evidence="7" id="KW-0653">Protein transport</keyword>
<dbReference type="SUPFAM" id="SSF81383">
    <property type="entry name" value="F-box domain"/>
    <property type="match status" value="1"/>
</dbReference>
<comment type="subcellular location">
    <subcellularLocation>
        <location evidence="1">Cell membrane</location>
        <topology evidence="1">Single-pass type I membrane protein</topology>
    </subcellularLocation>
</comment>
<dbReference type="EMBL" id="VSWD01000009">
    <property type="protein sequence ID" value="KAK3093510.1"/>
    <property type="molecule type" value="Genomic_DNA"/>
</dbReference>
<dbReference type="InterPro" id="IPR026112">
    <property type="entry name" value="AMN"/>
</dbReference>
<dbReference type="SMART" id="SM00320">
    <property type="entry name" value="WD40"/>
    <property type="match status" value="3"/>
</dbReference>
<name>A0AA88YBZ5_PINIB</name>
<feature type="transmembrane region" description="Helical" evidence="12">
    <location>
        <begin position="1530"/>
        <end position="1552"/>
    </location>
</feature>
<dbReference type="PROSITE" id="PS50181">
    <property type="entry name" value="FBOX"/>
    <property type="match status" value="1"/>
</dbReference>
<evidence type="ECO:0000259" key="13">
    <source>
        <dbReference type="PROSITE" id="PS50181"/>
    </source>
</evidence>
<keyword evidence="9 12" id="KW-0472">Membrane</keyword>
<comment type="caution">
    <text evidence="14">The sequence shown here is derived from an EMBL/GenBank/DDBJ whole genome shotgun (WGS) entry which is preliminary data.</text>
</comment>
<feature type="compositionally biased region" description="Polar residues" evidence="11">
    <location>
        <begin position="1688"/>
        <end position="1700"/>
    </location>
</feature>